<evidence type="ECO:0000256" key="1">
    <source>
        <dbReference type="SAM" id="MobiDB-lite"/>
    </source>
</evidence>
<feature type="compositionally biased region" description="Polar residues" evidence="1">
    <location>
        <begin position="185"/>
        <end position="199"/>
    </location>
</feature>
<feature type="compositionally biased region" description="Low complexity" evidence="1">
    <location>
        <begin position="130"/>
        <end position="173"/>
    </location>
</feature>
<name>A0AAV7IA66_COTGL</name>
<keyword evidence="3" id="KW-1185">Reference proteome</keyword>
<feature type="region of interest" description="Disordered" evidence="1">
    <location>
        <begin position="128"/>
        <end position="199"/>
    </location>
</feature>
<evidence type="ECO:0000313" key="2">
    <source>
        <dbReference type="EMBL" id="KAH0549130.1"/>
    </source>
</evidence>
<evidence type="ECO:0000313" key="3">
    <source>
        <dbReference type="Proteomes" id="UP000826195"/>
    </source>
</evidence>
<protein>
    <submittedName>
        <fullName evidence="2">Uncharacterized protein</fullName>
    </submittedName>
</protein>
<proteinExistence type="predicted"/>
<dbReference type="AlphaFoldDB" id="A0AAV7IA66"/>
<dbReference type="EMBL" id="JAHXZJ010001864">
    <property type="protein sequence ID" value="KAH0549130.1"/>
    <property type="molecule type" value="Genomic_DNA"/>
</dbReference>
<comment type="caution">
    <text evidence="2">The sequence shown here is derived from an EMBL/GenBank/DDBJ whole genome shotgun (WGS) entry which is preliminary data.</text>
</comment>
<gene>
    <name evidence="2" type="ORF">KQX54_006364</name>
</gene>
<dbReference type="Proteomes" id="UP000826195">
    <property type="component" value="Unassembled WGS sequence"/>
</dbReference>
<organism evidence="2 3">
    <name type="scientific">Cotesia glomerata</name>
    <name type="common">Lepidopteran parasitic wasp</name>
    <name type="synonym">Apanteles glomeratus</name>
    <dbReference type="NCBI Taxonomy" id="32391"/>
    <lineage>
        <taxon>Eukaryota</taxon>
        <taxon>Metazoa</taxon>
        <taxon>Ecdysozoa</taxon>
        <taxon>Arthropoda</taxon>
        <taxon>Hexapoda</taxon>
        <taxon>Insecta</taxon>
        <taxon>Pterygota</taxon>
        <taxon>Neoptera</taxon>
        <taxon>Endopterygota</taxon>
        <taxon>Hymenoptera</taxon>
        <taxon>Apocrita</taxon>
        <taxon>Ichneumonoidea</taxon>
        <taxon>Braconidae</taxon>
        <taxon>Microgastrinae</taxon>
        <taxon>Cotesia</taxon>
    </lineage>
</organism>
<reference evidence="2 3" key="1">
    <citation type="journal article" date="2021" name="J. Hered.">
        <title>A chromosome-level genome assembly of the parasitoid wasp, Cotesia glomerata (Hymenoptera: Braconidae).</title>
        <authorList>
            <person name="Pinto B.J."/>
            <person name="Weis J.J."/>
            <person name="Gamble T."/>
            <person name="Ode P.J."/>
            <person name="Paul R."/>
            <person name="Zaspel J.M."/>
        </authorList>
    </citation>
    <scope>NUCLEOTIDE SEQUENCE [LARGE SCALE GENOMIC DNA]</scope>
    <source>
        <strain evidence="2">CgM1</strain>
    </source>
</reference>
<sequence>MIILLSPEYRLSMSIAKIPSLGTVRFIQIGRVSLFLAVMRLSKEKTSVLAEFVQILEPSVQMNGEFNFWDYQQSTLDKIQEFVDRVFKETPHEVLSKEELKKKLQEDQENLNAIQAFMPNCFLFQDDNKNSSGSSSDSDTNSSDSDSSNSSSSDSDSSSSSSSDSDSSSSSSSSEEEEEDKKIQTDSGICSGTSPNNATTNQVEESLIRLSNNLYRCSLSKVGIKITIKKIQPFPKKLSDSNDSGVKRKASSLGVQERIFKQFNRYKRQK</sequence>
<accession>A0AAV7IA66</accession>